<name>A0AAP0BYW3_9ASPA</name>
<dbReference type="EMBL" id="JBBWWQ010000002">
    <property type="protein sequence ID" value="KAK8954846.1"/>
    <property type="molecule type" value="Genomic_DNA"/>
</dbReference>
<organism evidence="2 3">
    <name type="scientific">Platanthera zijinensis</name>
    <dbReference type="NCBI Taxonomy" id="2320716"/>
    <lineage>
        <taxon>Eukaryota</taxon>
        <taxon>Viridiplantae</taxon>
        <taxon>Streptophyta</taxon>
        <taxon>Embryophyta</taxon>
        <taxon>Tracheophyta</taxon>
        <taxon>Spermatophyta</taxon>
        <taxon>Magnoliopsida</taxon>
        <taxon>Liliopsida</taxon>
        <taxon>Asparagales</taxon>
        <taxon>Orchidaceae</taxon>
        <taxon>Orchidoideae</taxon>
        <taxon>Orchideae</taxon>
        <taxon>Orchidinae</taxon>
        <taxon>Platanthera</taxon>
    </lineage>
</organism>
<gene>
    <name evidence="2" type="ORF">KSP39_PZI002365</name>
</gene>
<proteinExistence type="predicted"/>
<feature type="compositionally biased region" description="Polar residues" evidence="1">
    <location>
        <begin position="1"/>
        <end position="11"/>
    </location>
</feature>
<evidence type="ECO:0000256" key="1">
    <source>
        <dbReference type="SAM" id="MobiDB-lite"/>
    </source>
</evidence>
<protein>
    <submittedName>
        <fullName evidence="2">Uncharacterized protein</fullName>
    </submittedName>
</protein>
<sequence length="196" mass="21297">MSTRTKLNRSLGTEGASGREHRGPSPTAQGLTVNSRRCDDWRVIGVGDGQHIGVEKATSMLLSYKFTTRPGTRRVQGRVLLCVGRADSSVAHDGLECGAGRSRVWHTAYDTGVSRVVSYELDEMHSTILERQDMLGTRPVTRACQGSCPLCLARSVRTVEHGLDTSVSEAMSGTRLMTRVCHKAVSWSGQVSFFAA</sequence>
<comment type="caution">
    <text evidence="2">The sequence shown here is derived from an EMBL/GenBank/DDBJ whole genome shotgun (WGS) entry which is preliminary data.</text>
</comment>
<feature type="region of interest" description="Disordered" evidence="1">
    <location>
        <begin position="1"/>
        <end position="32"/>
    </location>
</feature>
<reference evidence="2 3" key="1">
    <citation type="journal article" date="2022" name="Nat. Plants">
        <title>Genomes of leafy and leafless Platanthera orchids illuminate the evolution of mycoheterotrophy.</title>
        <authorList>
            <person name="Li M.H."/>
            <person name="Liu K.W."/>
            <person name="Li Z."/>
            <person name="Lu H.C."/>
            <person name="Ye Q.L."/>
            <person name="Zhang D."/>
            <person name="Wang J.Y."/>
            <person name="Li Y.F."/>
            <person name="Zhong Z.M."/>
            <person name="Liu X."/>
            <person name="Yu X."/>
            <person name="Liu D.K."/>
            <person name="Tu X.D."/>
            <person name="Liu B."/>
            <person name="Hao Y."/>
            <person name="Liao X.Y."/>
            <person name="Jiang Y.T."/>
            <person name="Sun W.H."/>
            <person name="Chen J."/>
            <person name="Chen Y.Q."/>
            <person name="Ai Y."/>
            <person name="Zhai J.W."/>
            <person name="Wu S.S."/>
            <person name="Zhou Z."/>
            <person name="Hsiao Y.Y."/>
            <person name="Wu W.L."/>
            <person name="Chen Y.Y."/>
            <person name="Lin Y.F."/>
            <person name="Hsu J.L."/>
            <person name="Li C.Y."/>
            <person name="Wang Z.W."/>
            <person name="Zhao X."/>
            <person name="Zhong W.Y."/>
            <person name="Ma X.K."/>
            <person name="Ma L."/>
            <person name="Huang J."/>
            <person name="Chen G.Z."/>
            <person name="Huang M.Z."/>
            <person name="Huang L."/>
            <person name="Peng D.H."/>
            <person name="Luo Y.B."/>
            <person name="Zou S.Q."/>
            <person name="Chen S.P."/>
            <person name="Lan S."/>
            <person name="Tsai W.C."/>
            <person name="Van de Peer Y."/>
            <person name="Liu Z.J."/>
        </authorList>
    </citation>
    <scope>NUCLEOTIDE SEQUENCE [LARGE SCALE GENOMIC DNA]</scope>
    <source>
        <strain evidence="2">Lor287</strain>
    </source>
</reference>
<dbReference type="AlphaFoldDB" id="A0AAP0BYW3"/>
<evidence type="ECO:0000313" key="2">
    <source>
        <dbReference type="EMBL" id="KAK8954846.1"/>
    </source>
</evidence>
<dbReference type="Proteomes" id="UP001418222">
    <property type="component" value="Unassembled WGS sequence"/>
</dbReference>
<accession>A0AAP0BYW3</accession>
<keyword evidence="3" id="KW-1185">Reference proteome</keyword>
<evidence type="ECO:0000313" key="3">
    <source>
        <dbReference type="Proteomes" id="UP001418222"/>
    </source>
</evidence>